<dbReference type="KEGG" id="hfl:PUV54_05495"/>
<dbReference type="RefSeq" id="WP_274494586.1">
    <property type="nucleotide sequence ID" value="NZ_CP118166.1"/>
</dbReference>
<name>A0AAE9ZD15_9PROT</name>
<accession>A0AAE9ZD15</accession>
<evidence type="ECO:0000313" key="2">
    <source>
        <dbReference type="Proteomes" id="UP001214043"/>
    </source>
</evidence>
<evidence type="ECO:0000313" key="1">
    <source>
        <dbReference type="EMBL" id="WDI32649.1"/>
    </source>
</evidence>
<dbReference type="EMBL" id="CP118166">
    <property type="protein sequence ID" value="WDI32649.1"/>
    <property type="molecule type" value="Genomic_DNA"/>
</dbReference>
<evidence type="ECO:0008006" key="3">
    <source>
        <dbReference type="Google" id="ProtNLM"/>
    </source>
</evidence>
<protein>
    <recommendedName>
        <fullName evidence="3">Glycosyltransferase family 61 protein</fullName>
    </recommendedName>
</protein>
<organism evidence="1 2">
    <name type="scientific">Hyphococcus flavus</name>
    <dbReference type="NCBI Taxonomy" id="1866326"/>
    <lineage>
        <taxon>Bacteria</taxon>
        <taxon>Pseudomonadati</taxon>
        <taxon>Pseudomonadota</taxon>
        <taxon>Alphaproteobacteria</taxon>
        <taxon>Parvularculales</taxon>
        <taxon>Parvularculaceae</taxon>
        <taxon>Hyphococcus</taxon>
    </lineage>
</organism>
<dbReference type="AlphaFoldDB" id="A0AAE9ZD15"/>
<keyword evidence="2" id="KW-1185">Reference proteome</keyword>
<sequence length="355" mass="39748">MAAARNFLGGLCMPAFKANVRGRIGSFFRLFFTATQRYAPFNPRDTELKLAQKIHFSGDAPVQIESRACEQGRMVFARERPESEDVKNLVVTPNGGGWVGSRCYERYSASAPGLRVLLGHRSPAEAYETGYWVQSAHKDTYGDWVSEYLSAIIRHEPLNAPLFLPAELASRPYVCRDLARLAVDFVSVDRPMKIKNATVLRQQKYFVHFRRRDVAALRKVFAPPCEPPSPGSLVYLSRYGEVSEVADRQYPNEIVERVVADCGGRVIRTADAHPETYRAAALEADTVVFDHGSAFYNALGWRPRKVIEIVSDGWWNNAFVMLADAMGIEDYTIIRGDLGDRHVAGRLKQALSVSA</sequence>
<dbReference type="Proteomes" id="UP001214043">
    <property type="component" value="Chromosome"/>
</dbReference>
<reference evidence="1" key="1">
    <citation type="submission" date="2023-02" db="EMBL/GenBank/DDBJ databases">
        <title>Genome sequence of Hyphococcus flavus.</title>
        <authorList>
            <person name="Rong J.-C."/>
            <person name="Zhao Q."/>
            <person name="Yi M."/>
            <person name="Wu J.-Y."/>
        </authorList>
    </citation>
    <scope>NUCLEOTIDE SEQUENCE</scope>
    <source>
        <strain evidence="1">MCCC 1K03223</strain>
    </source>
</reference>
<gene>
    <name evidence="1" type="ORF">PUV54_05495</name>
</gene>
<proteinExistence type="predicted"/>